<accession>A0A0A9HQU5</accession>
<name>A0A0A9HQU5_ARUDO</name>
<evidence type="ECO:0000313" key="1">
    <source>
        <dbReference type="EMBL" id="JAE39505.1"/>
    </source>
</evidence>
<proteinExistence type="predicted"/>
<organism evidence="1">
    <name type="scientific">Arundo donax</name>
    <name type="common">Giant reed</name>
    <name type="synonym">Donax arundinaceus</name>
    <dbReference type="NCBI Taxonomy" id="35708"/>
    <lineage>
        <taxon>Eukaryota</taxon>
        <taxon>Viridiplantae</taxon>
        <taxon>Streptophyta</taxon>
        <taxon>Embryophyta</taxon>
        <taxon>Tracheophyta</taxon>
        <taxon>Spermatophyta</taxon>
        <taxon>Magnoliopsida</taxon>
        <taxon>Liliopsida</taxon>
        <taxon>Poales</taxon>
        <taxon>Poaceae</taxon>
        <taxon>PACMAD clade</taxon>
        <taxon>Arundinoideae</taxon>
        <taxon>Arundineae</taxon>
        <taxon>Arundo</taxon>
    </lineage>
</organism>
<reference evidence="1" key="2">
    <citation type="journal article" date="2015" name="Data Brief">
        <title>Shoot transcriptome of the giant reed, Arundo donax.</title>
        <authorList>
            <person name="Barrero R.A."/>
            <person name="Guerrero F.D."/>
            <person name="Moolhuijzen P."/>
            <person name="Goolsby J.A."/>
            <person name="Tidwell J."/>
            <person name="Bellgard S.E."/>
            <person name="Bellgard M.I."/>
        </authorList>
    </citation>
    <scope>NUCLEOTIDE SEQUENCE</scope>
    <source>
        <tissue evidence="1">Shoot tissue taken approximately 20 cm above the soil surface</tissue>
    </source>
</reference>
<protein>
    <submittedName>
        <fullName evidence="1">Uncharacterized protein</fullName>
    </submittedName>
</protein>
<dbReference type="EMBL" id="GBRH01158391">
    <property type="protein sequence ID" value="JAE39505.1"/>
    <property type="molecule type" value="Transcribed_RNA"/>
</dbReference>
<reference evidence="1" key="1">
    <citation type="submission" date="2014-09" db="EMBL/GenBank/DDBJ databases">
        <authorList>
            <person name="Magalhaes I.L.F."/>
            <person name="Oliveira U."/>
            <person name="Santos F.R."/>
            <person name="Vidigal T.H.D.A."/>
            <person name="Brescovit A.D."/>
            <person name="Santos A.J."/>
        </authorList>
    </citation>
    <scope>NUCLEOTIDE SEQUENCE</scope>
    <source>
        <tissue evidence="1">Shoot tissue taken approximately 20 cm above the soil surface</tissue>
    </source>
</reference>
<sequence length="61" mass="6951">MLFGCSTIDSLHEDISDMLRARRFLALMFRSLIFSKSTTSFLMTGCFSSVSEWLSLTFPSM</sequence>
<dbReference type="AlphaFoldDB" id="A0A0A9HQU5"/>